<dbReference type="Proteomes" id="UP000243579">
    <property type="component" value="Unassembled WGS sequence"/>
</dbReference>
<feature type="region of interest" description="Disordered" evidence="3">
    <location>
        <begin position="1"/>
        <end position="51"/>
    </location>
</feature>
<evidence type="ECO:0000256" key="2">
    <source>
        <dbReference type="SAM" id="Coils"/>
    </source>
</evidence>
<reference evidence="5 6" key="1">
    <citation type="journal article" date="2014" name="Genome Biol. Evol.">
        <title>The secreted proteins of Achlya hypogyna and Thraustotheca clavata identify the ancestral oomycete secretome and reveal gene acquisitions by horizontal gene transfer.</title>
        <authorList>
            <person name="Misner I."/>
            <person name="Blouin N."/>
            <person name="Leonard G."/>
            <person name="Richards T.A."/>
            <person name="Lane C.E."/>
        </authorList>
    </citation>
    <scope>NUCLEOTIDE SEQUENCE [LARGE SCALE GENOMIC DNA]</scope>
    <source>
        <strain evidence="5 6">ATCC 48635</strain>
    </source>
</reference>
<feature type="coiled-coil region" evidence="2">
    <location>
        <begin position="322"/>
        <end position="356"/>
    </location>
</feature>
<feature type="compositionally biased region" description="Basic residues" evidence="3">
    <location>
        <begin position="17"/>
        <end position="27"/>
    </location>
</feature>
<evidence type="ECO:0000313" key="6">
    <source>
        <dbReference type="Proteomes" id="UP000243579"/>
    </source>
</evidence>
<evidence type="ECO:0000256" key="1">
    <source>
        <dbReference type="ARBA" id="ARBA00022837"/>
    </source>
</evidence>
<feature type="compositionally biased region" description="Basic and acidic residues" evidence="3">
    <location>
        <begin position="28"/>
        <end position="38"/>
    </location>
</feature>
<dbReference type="Gene3D" id="1.10.238.10">
    <property type="entry name" value="EF-hand"/>
    <property type="match status" value="1"/>
</dbReference>
<comment type="caution">
    <text evidence="5">The sequence shown here is derived from an EMBL/GenBank/DDBJ whole genome shotgun (WGS) entry which is preliminary data.</text>
</comment>
<protein>
    <recommendedName>
        <fullName evidence="4">EF-hand domain-containing protein</fullName>
    </recommendedName>
</protein>
<evidence type="ECO:0000256" key="3">
    <source>
        <dbReference type="SAM" id="MobiDB-lite"/>
    </source>
</evidence>
<accession>A0A1V9ZTR5</accession>
<feature type="domain" description="EF-hand" evidence="4">
    <location>
        <begin position="113"/>
        <end position="148"/>
    </location>
</feature>
<dbReference type="SMART" id="SM00054">
    <property type="entry name" value="EFh"/>
    <property type="match status" value="2"/>
</dbReference>
<dbReference type="AlphaFoldDB" id="A0A1V9ZTR5"/>
<dbReference type="PROSITE" id="PS50222">
    <property type="entry name" value="EF_HAND_2"/>
    <property type="match status" value="2"/>
</dbReference>
<dbReference type="OrthoDB" id="186625at2759"/>
<dbReference type="InterPro" id="IPR011992">
    <property type="entry name" value="EF-hand-dom_pair"/>
</dbReference>
<evidence type="ECO:0000259" key="4">
    <source>
        <dbReference type="PROSITE" id="PS50222"/>
    </source>
</evidence>
<sequence>MATKKAKKEGAEGEKPKKPKSSSSKKKKDTEKVKDVDKAPAPVEPEPNDPDAIQLFRRYDREKLGHITRVDFMQLLQDYTASYPQRKWDMALSPCALTDAAGIPLGFERTARNSEFEAGQLFERYDSNRSGSLDLKEFHSFFRDFKKQLVRFVGELQSPREFKRFSPSFAEAPAWSNESQRRPPTHTSTRHLYEARLDQLNRLCDTVLLPHRTALLEKAEAMRRMPSPWSSKAFSPFESPRTSFEEVEAQGDADAIDRIVSSVKAMVYRGHHVSSAEMHQFLDEFPKILSAAEEIVHKVQRKPEDAPSDETARVLKVKDQMIWGLLRERKELRQQRDALEAQLREVSELSAQEMRKWAK</sequence>
<organism evidence="5 6">
    <name type="scientific">Achlya hypogyna</name>
    <name type="common">Oomycete</name>
    <name type="synonym">Protoachlya hypogyna</name>
    <dbReference type="NCBI Taxonomy" id="1202772"/>
    <lineage>
        <taxon>Eukaryota</taxon>
        <taxon>Sar</taxon>
        <taxon>Stramenopiles</taxon>
        <taxon>Oomycota</taxon>
        <taxon>Saprolegniomycetes</taxon>
        <taxon>Saprolegniales</taxon>
        <taxon>Achlyaceae</taxon>
        <taxon>Achlya</taxon>
    </lineage>
</organism>
<keyword evidence="6" id="KW-1185">Reference proteome</keyword>
<gene>
    <name evidence="5" type="ORF">ACHHYP_01190</name>
</gene>
<name>A0A1V9ZTR5_ACHHY</name>
<evidence type="ECO:0000313" key="5">
    <source>
        <dbReference type="EMBL" id="OQS01384.1"/>
    </source>
</evidence>
<feature type="domain" description="EF-hand" evidence="4">
    <location>
        <begin position="47"/>
        <end position="82"/>
    </location>
</feature>
<dbReference type="SUPFAM" id="SSF47473">
    <property type="entry name" value="EF-hand"/>
    <property type="match status" value="1"/>
</dbReference>
<dbReference type="InterPro" id="IPR002048">
    <property type="entry name" value="EF_hand_dom"/>
</dbReference>
<dbReference type="EMBL" id="JNBR01000009">
    <property type="protein sequence ID" value="OQS01384.1"/>
    <property type="molecule type" value="Genomic_DNA"/>
</dbReference>
<keyword evidence="2" id="KW-0175">Coiled coil</keyword>
<dbReference type="InterPro" id="IPR018247">
    <property type="entry name" value="EF_Hand_1_Ca_BS"/>
</dbReference>
<keyword evidence="1" id="KW-0106">Calcium</keyword>
<dbReference type="PROSITE" id="PS00018">
    <property type="entry name" value="EF_HAND_1"/>
    <property type="match status" value="1"/>
</dbReference>
<dbReference type="GO" id="GO:0005509">
    <property type="term" value="F:calcium ion binding"/>
    <property type="evidence" value="ECO:0007669"/>
    <property type="project" value="InterPro"/>
</dbReference>
<proteinExistence type="predicted"/>